<evidence type="ECO:0000256" key="11">
    <source>
        <dbReference type="ARBA" id="ARBA00023187"/>
    </source>
</evidence>
<comment type="function">
    <text evidence="14">Component of LSm protein complexes, which are involved in RNA processing and may function in a chaperone-like manner, facilitating the efficient association of RNA processing factors with their substrates. Component of the cytoplasmic LSM1-LSM7 complex, which is thought to be involved in mRNA degradation by activating the decapping step in the 5'-to-3' mRNA decay pathway. Component of the nuclear LSM2-LSM8 complex, which is involved in splicing of nuclear mRNAs. LSM2-LSM8 associates with multiple snRNP complexes containing the U6 snRNA (U4/U6 di-snRNP, spliceosomal U4/U6.U5 tri-snRNP, and free U6 snRNP). It binds directly to the 3'-terminal U-tract of U6 snRNA and plays a role in the biogenesis and stability of the U6 snRNP and U4/U6 snRNP complexes. LSM2-LSM8 probably also is involved degradation of nuclear pre-mRNA by targeting them for decapping, and in processing of pre-tRNAs, pre-rRNAs and U3 snoRNA.</text>
</comment>
<dbReference type="GO" id="GO:0030490">
    <property type="term" value="P:maturation of SSU-rRNA"/>
    <property type="evidence" value="ECO:0007669"/>
    <property type="project" value="TreeGrafter"/>
</dbReference>
<dbReference type="Proteomes" id="UP001216638">
    <property type="component" value="Chromosome 5"/>
</dbReference>
<comment type="subcellular location">
    <subcellularLocation>
        <location evidence="2">Cytoplasm</location>
    </subcellularLocation>
    <subcellularLocation>
        <location evidence="1 16">Nucleus</location>
    </subcellularLocation>
</comment>
<keyword evidence="11 16" id="KW-0508">mRNA splicing</keyword>
<keyword evidence="8" id="KW-0819">tRNA processing</keyword>
<keyword evidence="7 16" id="KW-0507">mRNA processing</keyword>
<keyword evidence="12 16" id="KW-0539">Nucleus</keyword>
<evidence type="ECO:0000256" key="9">
    <source>
        <dbReference type="ARBA" id="ARBA00022728"/>
    </source>
</evidence>
<keyword evidence="13 16" id="KW-0687">Ribonucleoprotein</keyword>
<reference evidence="19" key="1">
    <citation type="submission" date="2023-03" db="EMBL/GenBank/DDBJ databases">
        <title>Mating type loci evolution in Malassezia.</title>
        <authorList>
            <person name="Coelho M.A."/>
        </authorList>
    </citation>
    <scope>NUCLEOTIDE SEQUENCE</scope>
    <source>
        <strain evidence="19">CBS 14135</strain>
    </source>
</reference>
<evidence type="ECO:0000256" key="14">
    <source>
        <dbReference type="ARBA" id="ARBA00025365"/>
    </source>
</evidence>
<dbReference type="SUPFAM" id="SSF50182">
    <property type="entry name" value="Sm-like ribonucleoproteins"/>
    <property type="match status" value="1"/>
</dbReference>
<accession>A0AAF0DZI9</accession>
<dbReference type="GO" id="GO:0005681">
    <property type="term" value="C:spliceosomal complex"/>
    <property type="evidence" value="ECO:0007669"/>
    <property type="project" value="UniProtKB-KW"/>
</dbReference>
<feature type="compositionally biased region" description="Polar residues" evidence="17">
    <location>
        <begin position="1"/>
        <end position="11"/>
    </location>
</feature>
<evidence type="ECO:0000256" key="15">
    <source>
        <dbReference type="ARBA" id="ARBA00025892"/>
    </source>
</evidence>
<gene>
    <name evidence="19" type="primary">LSM6</name>
    <name evidence="19" type="ORF">MBRA1_003482</name>
</gene>
<keyword evidence="5" id="KW-0963">Cytoplasm</keyword>
<evidence type="ECO:0000313" key="20">
    <source>
        <dbReference type="Proteomes" id="UP001216638"/>
    </source>
</evidence>
<dbReference type="PROSITE" id="PS52002">
    <property type="entry name" value="SM"/>
    <property type="match status" value="1"/>
</dbReference>
<dbReference type="GO" id="GO:0005732">
    <property type="term" value="C:sno(s)RNA-containing ribonucleoprotein complex"/>
    <property type="evidence" value="ECO:0007669"/>
    <property type="project" value="TreeGrafter"/>
</dbReference>
<dbReference type="GO" id="GO:0003723">
    <property type="term" value="F:RNA binding"/>
    <property type="evidence" value="ECO:0007669"/>
    <property type="project" value="UniProtKB-UniRule"/>
</dbReference>
<evidence type="ECO:0000256" key="4">
    <source>
        <dbReference type="ARBA" id="ARBA00014768"/>
    </source>
</evidence>
<protein>
    <recommendedName>
        <fullName evidence="4">U6 snRNA-associated Sm-like protein LSm6</fullName>
    </recommendedName>
</protein>
<dbReference type="PANTHER" id="PTHR11021">
    <property type="entry name" value="SMALL NUCLEAR RIBONUCLEOPROTEIN F SNRNP-F"/>
    <property type="match status" value="1"/>
</dbReference>
<dbReference type="AlphaFoldDB" id="A0AAF0DZI9"/>
<comment type="subunit">
    <text evidence="15">Component of the heptameric LSM1-LSM7 complex, which consists of LSM1, LSM2, LSM3, LSM4, LSM5, LSM6 and LSM7. Component of the heptameric LSM2-LSM8 complex, which consists of LSM2, LSM3, LSM4, LSM5, LSM6, LSM7 and LSM8. The LSm subunits form a seven-membered ring structure with a doughnut shape.</text>
</comment>
<feature type="region of interest" description="Disordered" evidence="17">
    <location>
        <begin position="1"/>
        <end position="31"/>
    </location>
</feature>
<dbReference type="GO" id="GO:0008033">
    <property type="term" value="P:tRNA processing"/>
    <property type="evidence" value="ECO:0007669"/>
    <property type="project" value="UniProtKB-KW"/>
</dbReference>
<dbReference type="EMBL" id="CP119955">
    <property type="protein sequence ID" value="WFC96819.1"/>
    <property type="molecule type" value="Genomic_DNA"/>
</dbReference>
<proteinExistence type="inferred from homology"/>
<evidence type="ECO:0000313" key="19">
    <source>
        <dbReference type="EMBL" id="WFC96819.1"/>
    </source>
</evidence>
<dbReference type="SMART" id="SM00651">
    <property type="entry name" value="Sm"/>
    <property type="match status" value="1"/>
</dbReference>
<dbReference type="GO" id="GO:0000932">
    <property type="term" value="C:P-body"/>
    <property type="evidence" value="ECO:0007669"/>
    <property type="project" value="TreeGrafter"/>
</dbReference>
<evidence type="ECO:0000256" key="16">
    <source>
        <dbReference type="PIRNR" id="PIRNR006609"/>
    </source>
</evidence>
<evidence type="ECO:0000256" key="2">
    <source>
        <dbReference type="ARBA" id="ARBA00004496"/>
    </source>
</evidence>
<keyword evidence="9 16" id="KW-0747">Spliceosome</keyword>
<dbReference type="PANTHER" id="PTHR11021:SF1">
    <property type="entry name" value="U6 SNRNA-ASSOCIATED SM-LIKE PROTEIN LSM6"/>
    <property type="match status" value="1"/>
</dbReference>
<name>A0AAF0DZI9_9BASI</name>
<dbReference type="Pfam" id="PF01423">
    <property type="entry name" value="LSM"/>
    <property type="match status" value="1"/>
</dbReference>
<comment type="similarity">
    <text evidence="3 16">Belongs to the snRNP Sm proteins family. SmF/LSm6 subfamily.</text>
</comment>
<evidence type="ECO:0000256" key="13">
    <source>
        <dbReference type="ARBA" id="ARBA00023274"/>
    </source>
</evidence>
<evidence type="ECO:0000256" key="6">
    <source>
        <dbReference type="ARBA" id="ARBA00022552"/>
    </source>
</evidence>
<sequence length="99" mass="10506">MSEASPAQTAHQPAEQAPDAGTDIKSGSPNDFLKGVTGKRVAVRLNSGIDYLGTLSCLDGYMNIAMEETTEHVDGQLKNHLGDAFIRGNNVLYITALEG</sequence>
<organism evidence="19 20">
    <name type="scientific">Malassezia brasiliensis</name>
    <dbReference type="NCBI Taxonomy" id="1821822"/>
    <lineage>
        <taxon>Eukaryota</taxon>
        <taxon>Fungi</taxon>
        <taxon>Dikarya</taxon>
        <taxon>Basidiomycota</taxon>
        <taxon>Ustilaginomycotina</taxon>
        <taxon>Malasseziomycetes</taxon>
        <taxon>Malasseziales</taxon>
        <taxon>Malasseziaceae</taxon>
        <taxon>Malassezia</taxon>
    </lineage>
</organism>
<keyword evidence="10 16" id="KW-0694">RNA-binding</keyword>
<dbReference type="CDD" id="cd01726">
    <property type="entry name" value="LSm6"/>
    <property type="match status" value="1"/>
</dbReference>
<dbReference type="GO" id="GO:0005688">
    <property type="term" value="C:U6 snRNP"/>
    <property type="evidence" value="ECO:0007669"/>
    <property type="project" value="TreeGrafter"/>
</dbReference>
<dbReference type="InterPro" id="IPR016487">
    <property type="entry name" value="Lsm6/sSmF"/>
</dbReference>
<dbReference type="FunFam" id="2.30.30.100:FF:000044">
    <property type="entry name" value="Probable U6 snRNA-associated Sm-like protein LSm6"/>
    <property type="match status" value="1"/>
</dbReference>
<dbReference type="InterPro" id="IPR010920">
    <property type="entry name" value="LSM_dom_sf"/>
</dbReference>
<dbReference type="GO" id="GO:0046540">
    <property type="term" value="C:U4/U6 x U5 tri-snRNP complex"/>
    <property type="evidence" value="ECO:0007669"/>
    <property type="project" value="TreeGrafter"/>
</dbReference>
<evidence type="ECO:0000256" key="3">
    <source>
        <dbReference type="ARBA" id="ARBA00007927"/>
    </source>
</evidence>
<feature type="domain" description="Sm" evidence="18">
    <location>
        <begin position="28"/>
        <end position="99"/>
    </location>
</feature>
<keyword evidence="20" id="KW-1185">Reference proteome</keyword>
<evidence type="ECO:0000256" key="10">
    <source>
        <dbReference type="ARBA" id="ARBA00022884"/>
    </source>
</evidence>
<evidence type="ECO:0000256" key="8">
    <source>
        <dbReference type="ARBA" id="ARBA00022694"/>
    </source>
</evidence>
<evidence type="ECO:0000256" key="7">
    <source>
        <dbReference type="ARBA" id="ARBA00022664"/>
    </source>
</evidence>
<evidence type="ECO:0000259" key="18">
    <source>
        <dbReference type="PROSITE" id="PS52002"/>
    </source>
</evidence>
<evidence type="ECO:0000256" key="5">
    <source>
        <dbReference type="ARBA" id="ARBA00022490"/>
    </source>
</evidence>
<dbReference type="GO" id="GO:0000398">
    <property type="term" value="P:mRNA splicing, via spliceosome"/>
    <property type="evidence" value="ECO:0007669"/>
    <property type="project" value="InterPro"/>
</dbReference>
<dbReference type="GO" id="GO:0005730">
    <property type="term" value="C:nucleolus"/>
    <property type="evidence" value="ECO:0007669"/>
    <property type="project" value="TreeGrafter"/>
</dbReference>
<dbReference type="InterPro" id="IPR047575">
    <property type="entry name" value="Sm"/>
</dbReference>
<evidence type="ECO:0000256" key="17">
    <source>
        <dbReference type="SAM" id="MobiDB-lite"/>
    </source>
</evidence>
<evidence type="ECO:0000256" key="12">
    <source>
        <dbReference type="ARBA" id="ARBA00023242"/>
    </source>
</evidence>
<evidence type="ECO:0000256" key="1">
    <source>
        <dbReference type="ARBA" id="ARBA00004123"/>
    </source>
</evidence>
<dbReference type="InterPro" id="IPR001163">
    <property type="entry name" value="Sm_dom_euk/arc"/>
</dbReference>
<keyword evidence="6" id="KW-0698">rRNA processing</keyword>
<dbReference type="Gene3D" id="2.30.30.100">
    <property type="match status" value="1"/>
</dbReference>